<accession>A0A9P6DNH4</accession>
<dbReference type="EMBL" id="MU129167">
    <property type="protein sequence ID" value="KAF9505193.1"/>
    <property type="molecule type" value="Genomic_DNA"/>
</dbReference>
<name>A0A9P6DNH4_9AGAM</name>
<keyword evidence="3" id="KW-1185">Reference proteome</keyword>
<protein>
    <submittedName>
        <fullName evidence="2">Uncharacterized protein</fullName>
    </submittedName>
</protein>
<evidence type="ECO:0000256" key="1">
    <source>
        <dbReference type="SAM" id="MobiDB-lite"/>
    </source>
</evidence>
<comment type="caution">
    <text evidence="2">The sequence shown here is derived from an EMBL/GenBank/DDBJ whole genome shotgun (WGS) entry which is preliminary data.</text>
</comment>
<sequence length="387" mass="43849">MLRQCQSDAAWSDLFDNQEKLEMYSRSRQLLLKSSACCYLQKEWSLVFTSSQRHFQYFSVSSTLHPPVRQAGVLDSGDYTLRPTLLDANAPYRAFITRTQSDPPSYTPAMNVQNNGVKTILPYYQSLFTKFFSSCHCALEHWSSVARYLKVPDVPLPPTKPTSLGRSTSLEFVPDSVWASGDVHLNVLTRFAYNCRGLPLTPADRQAVDDLVRMGTPVFGVVEYPHHDHRDTVPNRCPDSPEAAAAAAAEYFAAMKKWDRAECRIWDILVNLIAMIVLSVKLHHAFCLLAKFVRLMCGLPAQAYKVPKFYYKYEFGEAIKIYVNEDDGPMASSSKADDDNWENEGDYDLNPTPHLDTKQEAEAKALFFKRGPGEEEGKWLQHEASPH</sequence>
<feature type="region of interest" description="Disordered" evidence="1">
    <location>
        <begin position="329"/>
        <end position="354"/>
    </location>
</feature>
<dbReference type="Proteomes" id="UP000886523">
    <property type="component" value="Unassembled WGS sequence"/>
</dbReference>
<gene>
    <name evidence="2" type="ORF">BS47DRAFT_1368243</name>
</gene>
<organism evidence="2 3">
    <name type="scientific">Hydnum rufescens UP504</name>
    <dbReference type="NCBI Taxonomy" id="1448309"/>
    <lineage>
        <taxon>Eukaryota</taxon>
        <taxon>Fungi</taxon>
        <taxon>Dikarya</taxon>
        <taxon>Basidiomycota</taxon>
        <taxon>Agaricomycotina</taxon>
        <taxon>Agaricomycetes</taxon>
        <taxon>Cantharellales</taxon>
        <taxon>Hydnaceae</taxon>
        <taxon>Hydnum</taxon>
    </lineage>
</organism>
<dbReference type="AlphaFoldDB" id="A0A9P6DNH4"/>
<evidence type="ECO:0000313" key="2">
    <source>
        <dbReference type="EMBL" id="KAF9505193.1"/>
    </source>
</evidence>
<reference evidence="2" key="1">
    <citation type="journal article" date="2020" name="Nat. Commun.">
        <title>Large-scale genome sequencing of mycorrhizal fungi provides insights into the early evolution of symbiotic traits.</title>
        <authorList>
            <person name="Miyauchi S."/>
            <person name="Kiss E."/>
            <person name="Kuo A."/>
            <person name="Drula E."/>
            <person name="Kohler A."/>
            <person name="Sanchez-Garcia M."/>
            <person name="Morin E."/>
            <person name="Andreopoulos B."/>
            <person name="Barry K.W."/>
            <person name="Bonito G."/>
            <person name="Buee M."/>
            <person name="Carver A."/>
            <person name="Chen C."/>
            <person name="Cichocki N."/>
            <person name="Clum A."/>
            <person name="Culley D."/>
            <person name="Crous P.W."/>
            <person name="Fauchery L."/>
            <person name="Girlanda M."/>
            <person name="Hayes R.D."/>
            <person name="Keri Z."/>
            <person name="LaButti K."/>
            <person name="Lipzen A."/>
            <person name="Lombard V."/>
            <person name="Magnuson J."/>
            <person name="Maillard F."/>
            <person name="Murat C."/>
            <person name="Nolan M."/>
            <person name="Ohm R.A."/>
            <person name="Pangilinan J."/>
            <person name="Pereira M.F."/>
            <person name="Perotto S."/>
            <person name="Peter M."/>
            <person name="Pfister S."/>
            <person name="Riley R."/>
            <person name="Sitrit Y."/>
            <person name="Stielow J.B."/>
            <person name="Szollosi G."/>
            <person name="Zifcakova L."/>
            <person name="Stursova M."/>
            <person name="Spatafora J.W."/>
            <person name="Tedersoo L."/>
            <person name="Vaario L.M."/>
            <person name="Yamada A."/>
            <person name="Yan M."/>
            <person name="Wang P."/>
            <person name="Xu J."/>
            <person name="Bruns T."/>
            <person name="Baldrian P."/>
            <person name="Vilgalys R."/>
            <person name="Dunand C."/>
            <person name="Henrissat B."/>
            <person name="Grigoriev I.V."/>
            <person name="Hibbett D."/>
            <person name="Nagy L.G."/>
            <person name="Martin F.M."/>
        </authorList>
    </citation>
    <scope>NUCLEOTIDE SEQUENCE</scope>
    <source>
        <strain evidence="2">UP504</strain>
    </source>
</reference>
<evidence type="ECO:0000313" key="3">
    <source>
        <dbReference type="Proteomes" id="UP000886523"/>
    </source>
</evidence>
<proteinExistence type="predicted"/>